<gene>
    <name evidence="1" type="ORF">EV211_1263</name>
</gene>
<dbReference type="OrthoDB" id="9782045at2"/>
<comment type="caution">
    <text evidence="1">The sequence shown here is derived from an EMBL/GenBank/DDBJ whole genome shotgun (WGS) entry which is preliminary data.</text>
</comment>
<organism evidence="1 2">
    <name type="scientific">Aminicella lysinilytica</name>
    <dbReference type="NCBI Taxonomy" id="433323"/>
    <lineage>
        <taxon>Bacteria</taxon>
        <taxon>Bacillati</taxon>
        <taxon>Bacillota</taxon>
        <taxon>Clostridia</taxon>
        <taxon>Peptostreptococcales</taxon>
        <taxon>Anaerovoracaceae</taxon>
        <taxon>Aminicella</taxon>
    </lineage>
</organism>
<dbReference type="EMBL" id="SNXO01000026">
    <property type="protein sequence ID" value="TDP52397.1"/>
    <property type="molecule type" value="Genomic_DNA"/>
</dbReference>
<proteinExistence type="predicted"/>
<evidence type="ECO:0000313" key="1">
    <source>
        <dbReference type="EMBL" id="TDP52397.1"/>
    </source>
</evidence>
<evidence type="ECO:0000313" key="2">
    <source>
        <dbReference type="Proteomes" id="UP000295500"/>
    </source>
</evidence>
<dbReference type="Proteomes" id="UP000295500">
    <property type="component" value="Unassembled WGS sequence"/>
</dbReference>
<accession>A0A4V3CQZ9</accession>
<dbReference type="SUPFAM" id="SSF52317">
    <property type="entry name" value="Class I glutamine amidotransferase-like"/>
    <property type="match status" value="1"/>
</dbReference>
<protein>
    <recommendedName>
        <fullName evidence="3">CobB/CobQ-like glutamine amidotransferase domain-containing protein</fullName>
    </recommendedName>
</protein>
<dbReference type="InterPro" id="IPR029062">
    <property type="entry name" value="Class_I_gatase-like"/>
</dbReference>
<dbReference type="AlphaFoldDB" id="A0A4V3CQZ9"/>
<sequence>MSELKIAWLFPDTLFLHGERGNLLALKRYGEMAGMTVSVNKIDFATEGFDPGNYDIIFCAPGEISSFPAVYDWLLPYKDKLDEFIKAGKPLIVTGTSVGLFGSEIVRTDGSKIKGLGLVSLYATENNDVYGDDNWFECVYNGQQFQMIGNQIQMNDLVLTGAEPFGKLEYGYGNCGKNREEGAIVNNSIFTNTLGPMLICDPWLTVEIIKVAASNKGEEFKGIDYDMELEKKSFETKKRLITTKESRLVNCK</sequence>
<dbReference type="RefSeq" id="WP_133528800.1">
    <property type="nucleotide sequence ID" value="NZ_SNXO01000026.1"/>
</dbReference>
<reference evidence="1 2" key="1">
    <citation type="submission" date="2019-03" db="EMBL/GenBank/DDBJ databases">
        <title>Genomic Encyclopedia of Type Strains, Phase IV (KMG-IV): sequencing the most valuable type-strain genomes for metagenomic binning, comparative biology and taxonomic classification.</title>
        <authorList>
            <person name="Goeker M."/>
        </authorList>
    </citation>
    <scope>NUCLEOTIDE SEQUENCE [LARGE SCALE GENOMIC DNA]</scope>
    <source>
        <strain evidence="1 2">DSM 28287</strain>
    </source>
</reference>
<name>A0A4V3CQZ9_9FIRM</name>
<keyword evidence="2" id="KW-1185">Reference proteome</keyword>
<evidence type="ECO:0008006" key="3">
    <source>
        <dbReference type="Google" id="ProtNLM"/>
    </source>
</evidence>